<evidence type="ECO:0000313" key="2">
    <source>
        <dbReference type="Proteomes" id="UP000438429"/>
    </source>
</evidence>
<dbReference type="Proteomes" id="UP000438429">
    <property type="component" value="Unassembled WGS sequence"/>
</dbReference>
<gene>
    <name evidence="1" type="ORF">F2P81_007349</name>
</gene>
<dbReference type="AlphaFoldDB" id="A0A6A4TF22"/>
<dbReference type="EMBL" id="VEVO01000006">
    <property type="protein sequence ID" value="KAF0041451.1"/>
    <property type="molecule type" value="Genomic_DNA"/>
</dbReference>
<evidence type="ECO:0000313" key="1">
    <source>
        <dbReference type="EMBL" id="KAF0041451.1"/>
    </source>
</evidence>
<reference evidence="1 2" key="1">
    <citation type="submission" date="2019-06" db="EMBL/GenBank/DDBJ databases">
        <title>Draft genomes of female and male turbot (Scophthalmus maximus).</title>
        <authorList>
            <person name="Xu H."/>
            <person name="Xu X.-W."/>
            <person name="Shao C."/>
            <person name="Chen S."/>
        </authorList>
    </citation>
    <scope>NUCLEOTIDE SEQUENCE [LARGE SCALE GENOMIC DNA]</scope>
    <source>
        <strain evidence="1">Ysfricsl-2016a</strain>
        <tissue evidence="1">Blood</tissue>
    </source>
</reference>
<comment type="caution">
    <text evidence="1">The sequence shown here is derived from an EMBL/GenBank/DDBJ whole genome shotgun (WGS) entry which is preliminary data.</text>
</comment>
<name>A0A6A4TF22_SCOMX</name>
<protein>
    <submittedName>
        <fullName evidence="1">Uncharacterized protein</fullName>
    </submittedName>
</protein>
<proteinExistence type="predicted"/>
<organism evidence="1 2">
    <name type="scientific">Scophthalmus maximus</name>
    <name type="common">Turbot</name>
    <name type="synonym">Psetta maxima</name>
    <dbReference type="NCBI Taxonomy" id="52904"/>
    <lineage>
        <taxon>Eukaryota</taxon>
        <taxon>Metazoa</taxon>
        <taxon>Chordata</taxon>
        <taxon>Craniata</taxon>
        <taxon>Vertebrata</taxon>
        <taxon>Euteleostomi</taxon>
        <taxon>Actinopterygii</taxon>
        <taxon>Neopterygii</taxon>
        <taxon>Teleostei</taxon>
        <taxon>Neoteleostei</taxon>
        <taxon>Acanthomorphata</taxon>
        <taxon>Carangaria</taxon>
        <taxon>Pleuronectiformes</taxon>
        <taxon>Pleuronectoidei</taxon>
        <taxon>Scophthalmidae</taxon>
        <taxon>Scophthalmus</taxon>
    </lineage>
</organism>
<accession>A0A6A4TF22</accession>
<sequence length="172" mass="19067">MDGEEEEEKETSRASDMSLWLAVTEEMSAECGGGSQLGKCLSWQRAVSQFVGTVACSLTLHRGLHGKPSVPCGSNCRCEDSPRVTPDINVLSLFPSQRTASRCSLTFLITLHEGDLLNAQWQRGREAKEHTVQMRGALYSKKGTRRTRGNKRKDTEIFVSEAVSVLEQLHIL</sequence>